<feature type="domain" description="HTH merR-type" evidence="2">
    <location>
        <begin position="62"/>
        <end position="120"/>
    </location>
</feature>
<dbReference type="Pfam" id="PF13411">
    <property type="entry name" value="MerR_1"/>
    <property type="match status" value="1"/>
</dbReference>
<dbReference type="Proteomes" id="UP000019226">
    <property type="component" value="Chromosome"/>
</dbReference>
<sequence length="269" mass="29241">MAGIPSDTYEIRWQCNLLASSGENNNIVSAAKQQAAAVSPAPKKKTMSIGVVLENLQQQFPDVTVSKIRFLESEKLITPSRTASGYRRFTEDDVERLRYILTQQRDNYTPLKVIREQLDAMDSGQVTAIVGAGQTSTLVSADKFRAPVVTRLTGEDVAEQAGSTEKSVMALVKVGLISPDSSGFFTADDVSVVSAAEALKAFGFDERRLKSLRNNARRQADLIAQVATPVATSKSDTARQQAEELSSQMAALVVSLHATLVKTDLRNEF</sequence>
<accession>A0ABN4CCV2</accession>
<dbReference type="Gene3D" id="1.10.1660.10">
    <property type="match status" value="1"/>
</dbReference>
<dbReference type="CDD" id="cd00592">
    <property type="entry name" value="HTH_MerR-like"/>
    <property type="match status" value="1"/>
</dbReference>
<dbReference type="InterPro" id="IPR009061">
    <property type="entry name" value="DNA-bd_dom_put_sf"/>
</dbReference>
<organism evidence="3 4">
    <name type="scientific">Corynebacterium casei LMG S-19264</name>
    <dbReference type="NCBI Taxonomy" id="1285583"/>
    <lineage>
        <taxon>Bacteria</taxon>
        <taxon>Bacillati</taxon>
        <taxon>Actinomycetota</taxon>
        <taxon>Actinomycetes</taxon>
        <taxon>Mycobacteriales</taxon>
        <taxon>Corynebacteriaceae</taxon>
        <taxon>Corynebacterium</taxon>
    </lineage>
</organism>
<evidence type="ECO:0000259" key="2">
    <source>
        <dbReference type="PROSITE" id="PS50937"/>
    </source>
</evidence>
<dbReference type="InterPro" id="IPR047057">
    <property type="entry name" value="MerR_fam"/>
</dbReference>
<dbReference type="PANTHER" id="PTHR30204">
    <property type="entry name" value="REDOX-CYCLING DRUG-SENSING TRANSCRIPTIONAL ACTIVATOR SOXR"/>
    <property type="match status" value="1"/>
</dbReference>
<proteinExistence type="predicted"/>
<dbReference type="PROSITE" id="PS50937">
    <property type="entry name" value="HTH_MERR_2"/>
    <property type="match status" value="1"/>
</dbReference>
<dbReference type="EMBL" id="CP004350">
    <property type="protein sequence ID" value="AHI19976.1"/>
    <property type="molecule type" value="Genomic_DNA"/>
</dbReference>
<name>A0ABN4CCV2_9CORY</name>
<gene>
    <name evidence="3" type="ORF">CCASEI_07025</name>
</gene>
<evidence type="ECO:0000313" key="4">
    <source>
        <dbReference type="Proteomes" id="UP000019226"/>
    </source>
</evidence>
<reference evidence="4" key="1">
    <citation type="submission" date="2013-02" db="EMBL/GenBank/DDBJ databases">
        <title>The complete genome sequence of Corynebacterium casei LMG S-19264 (=DSM 44701).</title>
        <authorList>
            <person name="Ruckert C."/>
            <person name="Albersmeier A."/>
            <person name="Kalinowski J."/>
        </authorList>
    </citation>
    <scope>NUCLEOTIDE SEQUENCE [LARGE SCALE GENOMIC DNA]</scope>
    <source>
        <strain evidence="4">LMG S-19264</strain>
    </source>
</reference>
<dbReference type="PANTHER" id="PTHR30204:SF89">
    <property type="entry name" value="HTH MERR-TYPE DOMAIN-CONTAINING PROTEIN"/>
    <property type="match status" value="1"/>
</dbReference>
<evidence type="ECO:0000313" key="3">
    <source>
        <dbReference type="EMBL" id="AHI19976.1"/>
    </source>
</evidence>
<protein>
    <submittedName>
        <fullName evidence="3">Transcriptional regulator, MerR family protein</fullName>
    </submittedName>
</protein>
<dbReference type="InterPro" id="IPR000551">
    <property type="entry name" value="MerR-type_HTH_dom"/>
</dbReference>
<evidence type="ECO:0000256" key="1">
    <source>
        <dbReference type="ARBA" id="ARBA00023125"/>
    </source>
</evidence>
<dbReference type="SMART" id="SM00422">
    <property type="entry name" value="HTH_MERR"/>
    <property type="match status" value="1"/>
</dbReference>
<dbReference type="SUPFAM" id="SSF46955">
    <property type="entry name" value="Putative DNA-binding domain"/>
    <property type="match status" value="1"/>
</dbReference>
<keyword evidence="4" id="KW-1185">Reference proteome</keyword>
<keyword evidence="1" id="KW-0238">DNA-binding</keyword>